<comment type="subcellular location">
    <subcellularLocation>
        <location evidence="1 7">Cell membrane</location>
        <topology evidence="1 7">Multi-pass membrane protein</topology>
    </subcellularLocation>
</comment>
<keyword evidence="2 7" id="KW-0813">Transport</keyword>
<keyword evidence="4 7" id="KW-0812">Transmembrane</keyword>
<dbReference type="InterPro" id="IPR000515">
    <property type="entry name" value="MetI-like"/>
</dbReference>
<dbReference type="AlphaFoldDB" id="A0A6J4IDI8"/>
<evidence type="ECO:0000256" key="1">
    <source>
        <dbReference type="ARBA" id="ARBA00004651"/>
    </source>
</evidence>
<dbReference type="GO" id="GO:0005886">
    <property type="term" value="C:plasma membrane"/>
    <property type="evidence" value="ECO:0007669"/>
    <property type="project" value="UniProtKB-SubCell"/>
</dbReference>
<evidence type="ECO:0000256" key="3">
    <source>
        <dbReference type="ARBA" id="ARBA00022475"/>
    </source>
</evidence>
<evidence type="ECO:0000256" key="7">
    <source>
        <dbReference type="RuleBase" id="RU363032"/>
    </source>
</evidence>
<proteinExistence type="inferred from homology"/>
<dbReference type="PROSITE" id="PS50928">
    <property type="entry name" value="ABC_TM1"/>
    <property type="match status" value="1"/>
</dbReference>
<feature type="transmembrane region" description="Helical" evidence="7">
    <location>
        <begin position="161"/>
        <end position="187"/>
    </location>
</feature>
<protein>
    <submittedName>
        <fullName evidence="10">ABC transporter, permease protein (Cluster 10, nitrate/sulfonate/bicarbonate)</fullName>
    </submittedName>
</protein>
<gene>
    <name evidence="10" type="ORF">AVDCRST_MAG52-1964</name>
</gene>
<dbReference type="EMBL" id="CADCTN010000136">
    <property type="protein sequence ID" value="CAA9247288.1"/>
    <property type="molecule type" value="Genomic_DNA"/>
</dbReference>
<dbReference type="GO" id="GO:0055085">
    <property type="term" value="P:transmembrane transport"/>
    <property type="evidence" value="ECO:0007669"/>
    <property type="project" value="InterPro"/>
</dbReference>
<comment type="similarity">
    <text evidence="7">Belongs to the binding-protein-dependent transport system permease family.</text>
</comment>
<feature type="transmembrane region" description="Helical" evidence="7">
    <location>
        <begin position="62"/>
        <end position="82"/>
    </location>
</feature>
<reference evidence="10" key="1">
    <citation type="submission" date="2020-02" db="EMBL/GenBank/DDBJ databases">
        <authorList>
            <person name="Meier V. D."/>
        </authorList>
    </citation>
    <scope>NUCLEOTIDE SEQUENCE</scope>
    <source>
        <strain evidence="10">AVDCRST_MAG52</strain>
    </source>
</reference>
<keyword evidence="3" id="KW-1003">Cell membrane</keyword>
<accession>A0A6J4IDI8</accession>
<name>A0A6J4IDI8_9ACTN</name>
<evidence type="ECO:0000259" key="9">
    <source>
        <dbReference type="PROSITE" id="PS50928"/>
    </source>
</evidence>
<organism evidence="10">
    <name type="scientific">uncultured Blastococcus sp</name>
    <dbReference type="NCBI Taxonomy" id="217144"/>
    <lineage>
        <taxon>Bacteria</taxon>
        <taxon>Bacillati</taxon>
        <taxon>Actinomycetota</taxon>
        <taxon>Actinomycetes</taxon>
        <taxon>Geodermatophilales</taxon>
        <taxon>Geodermatophilaceae</taxon>
        <taxon>Blastococcus</taxon>
        <taxon>environmental samples</taxon>
    </lineage>
</organism>
<feature type="domain" description="ABC transmembrane type-1" evidence="9">
    <location>
        <begin position="113"/>
        <end position="297"/>
    </location>
</feature>
<dbReference type="Gene3D" id="1.10.3720.10">
    <property type="entry name" value="MetI-like"/>
    <property type="match status" value="1"/>
</dbReference>
<dbReference type="InterPro" id="IPR035906">
    <property type="entry name" value="MetI-like_sf"/>
</dbReference>
<evidence type="ECO:0000313" key="10">
    <source>
        <dbReference type="EMBL" id="CAA9247288.1"/>
    </source>
</evidence>
<dbReference type="CDD" id="cd06261">
    <property type="entry name" value="TM_PBP2"/>
    <property type="match status" value="1"/>
</dbReference>
<evidence type="ECO:0000256" key="6">
    <source>
        <dbReference type="ARBA" id="ARBA00023136"/>
    </source>
</evidence>
<evidence type="ECO:0000256" key="2">
    <source>
        <dbReference type="ARBA" id="ARBA00022448"/>
    </source>
</evidence>
<keyword evidence="5 7" id="KW-1133">Transmembrane helix</keyword>
<evidence type="ECO:0000256" key="4">
    <source>
        <dbReference type="ARBA" id="ARBA00022692"/>
    </source>
</evidence>
<dbReference type="Pfam" id="PF00528">
    <property type="entry name" value="BPD_transp_1"/>
    <property type="match status" value="1"/>
</dbReference>
<keyword evidence="6 7" id="KW-0472">Membrane</keyword>
<dbReference type="PANTHER" id="PTHR30151">
    <property type="entry name" value="ALKANE SULFONATE ABC TRANSPORTER-RELATED, MEMBRANE SUBUNIT"/>
    <property type="match status" value="1"/>
</dbReference>
<evidence type="ECO:0000256" key="5">
    <source>
        <dbReference type="ARBA" id="ARBA00022989"/>
    </source>
</evidence>
<feature type="transmembrane region" description="Helical" evidence="7">
    <location>
        <begin position="120"/>
        <end position="140"/>
    </location>
</feature>
<feature type="compositionally biased region" description="Basic and acidic residues" evidence="8">
    <location>
        <begin position="21"/>
        <end position="30"/>
    </location>
</feature>
<evidence type="ECO:0000256" key="8">
    <source>
        <dbReference type="SAM" id="MobiDB-lite"/>
    </source>
</evidence>
<sequence>MATDRPPGRPSADGRPGLAVADRDVADRDEERTRAVGAGLDALDTVTLPPGPGLVRKFVRSVLPPIVFLGFLVAVWQVAYLAEVKPPYALPSPADVAGRFWETVQSGQALEAIWTSLSRGAAGFAMSLVLGTLLGLAMWWSTWLRAAIGPIVSGLQSLPSVAWVPAAIIWFSLSNAAIYTVVLLGAVPSIANGLLSGMKQVPPLFDRVGRVLGLSALGRTRYVLLPAALPGYLGGLRQGWAFAWRSLMAAELITYSPQLGQGLGQLLNLGRELSQMSLVITSIALILAVGVAIELLLFAPLERRVLSRRGLTMR</sequence>
<feature type="transmembrane region" description="Helical" evidence="7">
    <location>
        <begin position="276"/>
        <end position="299"/>
    </location>
</feature>
<feature type="region of interest" description="Disordered" evidence="8">
    <location>
        <begin position="1"/>
        <end position="30"/>
    </location>
</feature>
<dbReference type="PANTHER" id="PTHR30151:SF40">
    <property type="entry name" value="TRANSPORT SYSTEM INTEGRAL MEMBRANE PROTEIN"/>
    <property type="match status" value="1"/>
</dbReference>
<dbReference type="SUPFAM" id="SSF161098">
    <property type="entry name" value="MetI-like"/>
    <property type="match status" value="1"/>
</dbReference>